<gene>
    <name evidence="2" type="ORF">QCN29_32900</name>
</gene>
<dbReference type="EMBL" id="JARWBG010000068">
    <property type="protein sequence ID" value="MDH2393481.1"/>
    <property type="molecule type" value="Genomic_DNA"/>
</dbReference>
<reference evidence="2 3" key="1">
    <citation type="submission" date="2023-04" db="EMBL/GenBank/DDBJ databases">
        <title>Streptomyces chengmaiensis sp. nov. isolated from the stem of mangrove plant in Hainan.</title>
        <authorList>
            <person name="Huang X."/>
            <person name="Zhou S."/>
            <person name="Chu X."/>
            <person name="Xie Y."/>
            <person name="Lin Y."/>
        </authorList>
    </citation>
    <scope>NUCLEOTIDE SEQUENCE [LARGE SCALE GENOMIC DNA]</scope>
    <source>
        <strain evidence="2 3">HNM0663</strain>
    </source>
</reference>
<dbReference type="RefSeq" id="WP_279932750.1">
    <property type="nucleotide sequence ID" value="NZ_JARWBG010000068.1"/>
</dbReference>
<sequence>MSSPEPDERPDRQEPGPERGHSERPKGPLVRECTPPYRRTSGQLAAVVLYRDGGHVVEWPDRRENHRRQWLSRPYTVFEVLLGRNVTEFDLRLPAAGDSVFFDASAKVHWEVADPYLVVTQRVWDVAELLHDDLLDGLRAISRRFALTEAQRADEAVRDELSAGRLSLGRDLGLRTRVHVFVDLSKAVQRKVRRRHEIDLEMAADERKAERERRKDQHERGLVAERARELEVLLLRGEEAEIAHHMAQNPDKQWAIRDALRQEKREGQADFLALFNRLIDTGVLERHDIGEQMYEVLQYLRRSTGGVLGGVAERVLPQPAGGRPELEERSAPRPPAEPRRPEPRRPSWESDEGLGAEGDPERRHVYEPTRVEPASERDFERDFDRDFDRDFERSRNSAPGGRSRPSEAFDDWDDE</sequence>
<evidence type="ECO:0000313" key="3">
    <source>
        <dbReference type="Proteomes" id="UP001223144"/>
    </source>
</evidence>
<feature type="compositionally biased region" description="Basic and acidic residues" evidence="1">
    <location>
        <begin position="359"/>
        <end position="395"/>
    </location>
</feature>
<protein>
    <submittedName>
        <fullName evidence="2">Uncharacterized protein</fullName>
    </submittedName>
</protein>
<feature type="region of interest" description="Disordered" evidence="1">
    <location>
        <begin position="1"/>
        <end position="35"/>
    </location>
</feature>
<comment type="caution">
    <text evidence="2">The sequence shown here is derived from an EMBL/GenBank/DDBJ whole genome shotgun (WGS) entry which is preliminary data.</text>
</comment>
<accession>A0ABT6HYQ9</accession>
<feature type="compositionally biased region" description="Basic and acidic residues" evidence="1">
    <location>
        <begin position="1"/>
        <end position="26"/>
    </location>
</feature>
<dbReference type="Proteomes" id="UP001223144">
    <property type="component" value="Unassembled WGS sequence"/>
</dbReference>
<feature type="region of interest" description="Disordered" evidence="1">
    <location>
        <begin position="315"/>
        <end position="415"/>
    </location>
</feature>
<evidence type="ECO:0000256" key="1">
    <source>
        <dbReference type="SAM" id="MobiDB-lite"/>
    </source>
</evidence>
<organism evidence="2 3">
    <name type="scientific">Streptomyces chengmaiensis</name>
    <dbReference type="NCBI Taxonomy" id="3040919"/>
    <lineage>
        <taxon>Bacteria</taxon>
        <taxon>Bacillati</taxon>
        <taxon>Actinomycetota</taxon>
        <taxon>Actinomycetes</taxon>
        <taxon>Kitasatosporales</taxon>
        <taxon>Streptomycetaceae</taxon>
        <taxon>Streptomyces</taxon>
    </lineage>
</organism>
<proteinExistence type="predicted"/>
<evidence type="ECO:0000313" key="2">
    <source>
        <dbReference type="EMBL" id="MDH2393481.1"/>
    </source>
</evidence>
<feature type="compositionally biased region" description="Basic and acidic residues" evidence="1">
    <location>
        <begin position="324"/>
        <end position="348"/>
    </location>
</feature>
<keyword evidence="3" id="KW-1185">Reference proteome</keyword>
<name>A0ABT6HYQ9_9ACTN</name>